<keyword evidence="3" id="KW-1185">Reference proteome</keyword>
<dbReference type="EMBL" id="VRMN01000010">
    <property type="protein sequence ID" value="KAA8492169.1"/>
    <property type="molecule type" value="Genomic_DNA"/>
</dbReference>
<evidence type="ECO:0000313" key="3">
    <source>
        <dbReference type="Proteomes" id="UP000324585"/>
    </source>
</evidence>
<sequence length="593" mass="67466">MLGWWRSAAQSGCRERMGVQIGRRAGADGVRRSIHTSAVALRRGASFGCGYGRGNYPRGGNPSPAVKRVTQWTSYERDEDAYDGPLPLHELPVSNVIVEPDPEGPFFAIQSGRDAYRGVVLSESEYKALTLNVEDSHGKAFPRMKDAIRFALRHDEKKYQYHGRFLAFRHGLYGARGYLFLDRAYTNILPRIQSPDIEMYRFDNTTQALLFCEQAGTPDTDWHTLASAIRWMAKYPSLRAPHLMWKYLMRHGKRRERIPSGPLADGSFPERPQEDDASDETPQNNSANESVHKPAAVNPWDVEIDTSLDDLVECVARNQMSLKELSYKTAKQVHALLQKREPTFKLRRESLTREAEYAREADRERLDLWEEERLARVNEKLERKRRMEAWRKLASEGRLPRKLNPYRPAPRRRVVRKLANERSSKESSTIRVDDAIARNTLNLVLSMRSTLSSLRESTEGEIWYSGSPGDLLRVNTVMQTGNILFLVRKAISLGSRSWDPNVSAHPVSLEIFGSPGVSRIFAAAKKRKGLDGLFGDLLFRPAHERVSLTVMPLGKLTTARKRLPRPPQCASCEMVLRGCVKSKWVRMDGDHVI</sequence>
<organism evidence="2 3">
    <name type="scientific">Porphyridium purpureum</name>
    <name type="common">Red alga</name>
    <name type="synonym">Porphyridium cruentum</name>
    <dbReference type="NCBI Taxonomy" id="35688"/>
    <lineage>
        <taxon>Eukaryota</taxon>
        <taxon>Rhodophyta</taxon>
        <taxon>Bangiophyceae</taxon>
        <taxon>Porphyridiales</taxon>
        <taxon>Porphyridiaceae</taxon>
        <taxon>Porphyridium</taxon>
    </lineage>
</organism>
<name>A0A5J4YL11_PORPP</name>
<reference evidence="3" key="1">
    <citation type="journal article" date="2019" name="Nat. Commun.">
        <title>Expansion of phycobilisome linker gene families in mesophilic red algae.</title>
        <authorList>
            <person name="Lee J."/>
            <person name="Kim D."/>
            <person name="Bhattacharya D."/>
            <person name="Yoon H.S."/>
        </authorList>
    </citation>
    <scope>NUCLEOTIDE SEQUENCE [LARGE SCALE GENOMIC DNA]</scope>
    <source>
        <strain evidence="3">CCMP 1328</strain>
    </source>
</reference>
<protein>
    <submittedName>
        <fullName evidence="2">Uncharacterized protein</fullName>
    </submittedName>
</protein>
<evidence type="ECO:0000256" key="1">
    <source>
        <dbReference type="SAM" id="MobiDB-lite"/>
    </source>
</evidence>
<feature type="compositionally biased region" description="Polar residues" evidence="1">
    <location>
        <begin position="280"/>
        <end position="289"/>
    </location>
</feature>
<feature type="region of interest" description="Disordered" evidence="1">
    <location>
        <begin position="256"/>
        <end position="298"/>
    </location>
</feature>
<dbReference type="Proteomes" id="UP000324585">
    <property type="component" value="Unassembled WGS sequence"/>
</dbReference>
<accession>A0A5J4YL11</accession>
<evidence type="ECO:0000313" key="2">
    <source>
        <dbReference type="EMBL" id="KAA8492169.1"/>
    </source>
</evidence>
<dbReference type="AlphaFoldDB" id="A0A5J4YL11"/>
<comment type="caution">
    <text evidence="2">The sequence shown here is derived from an EMBL/GenBank/DDBJ whole genome shotgun (WGS) entry which is preliminary data.</text>
</comment>
<proteinExistence type="predicted"/>
<gene>
    <name evidence="2" type="ORF">FVE85_3607</name>
</gene>